<name>A0A1G8AMW3_9FLAO</name>
<protein>
    <submittedName>
        <fullName evidence="1">Uncharacterized protein</fullName>
    </submittedName>
</protein>
<dbReference type="STRING" id="178355.SAMN04488062_10573"/>
<gene>
    <name evidence="1" type="ORF">SAMN04488062_10573</name>
</gene>
<evidence type="ECO:0000313" key="1">
    <source>
        <dbReference type="EMBL" id="SDH21620.1"/>
    </source>
</evidence>
<proteinExistence type="predicted"/>
<reference evidence="2" key="1">
    <citation type="submission" date="2016-10" db="EMBL/GenBank/DDBJ databases">
        <authorList>
            <person name="Varghese N."/>
            <person name="Submissions S."/>
        </authorList>
    </citation>
    <scope>NUCLEOTIDE SEQUENCE [LARGE SCALE GENOMIC DNA]</scope>
    <source>
        <strain evidence="2">CGMCC 1.2747</strain>
    </source>
</reference>
<dbReference type="EMBL" id="FNDB01000005">
    <property type="protein sequence ID" value="SDH21620.1"/>
    <property type="molecule type" value="Genomic_DNA"/>
</dbReference>
<organism evidence="1 2">
    <name type="scientific">Flavobacterium omnivorum</name>
    <dbReference type="NCBI Taxonomy" id="178355"/>
    <lineage>
        <taxon>Bacteria</taxon>
        <taxon>Pseudomonadati</taxon>
        <taxon>Bacteroidota</taxon>
        <taxon>Flavobacteriia</taxon>
        <taxon>Flavobacteriales</taxon>
        <taxon>Flavobacteriaceae</taxon>
        <taxon>Flavobacterium</taxon>
    </lineage>
</organism>
<dbReference type="AlphaFoldDB" id="A0A1G8AMW3"/>
<accession>A0A1G8AMW3</accession>
<evidence type="ECO:0000313" key="2">
    <source>
        <dbReference type="Proteomes" id="UP000199274"/>
    </source>
</evidence>
<dbReference type="Proteomes" id="UP000199274">
    <property type="component" value="Unassembled WGS sequence"/>
</dbReference>
<sequence>MIVIKKQAPVFFDYYYLTYKFNTLSYLKKRHNENIQIHPVFQPNKYRSD</sequence>
<keyword evidence="2" id="KW-1185">Reference proteome</keyword>